<feature type="domain" description="LptD C-terminal" evidence="4">
    <location>
        <begin position="335"/>
        <end position="693"/>
    </location>
</feature>
<dbReference type="InterPro" id="IPR007543">
    <property type="entry name" value="LptD_C"/>
</dbReference>
<feature type="transmembrane region" description="Helical" evidence="3">
    <location>
        <begin position="12"/>
        <end position="30"/>
    </location>
</feature>
<evidence type="ECO:0000313" key="5">
    <source>
        <dbReference type="EMBL" id="MBC3907023.1"/>
    </source>
</evidence>
<comment type="similarity">
    <text evidence="1">Belongs to the LptD family.</text>
</comment>
<comment type="function">
    <text evidence="1">Together with LptE, is involved in the assembly of lipopolysaccharide (LPS) at the surface of the outer membrane.</text>
</comment>
<dbReference type="Proteomes" id="UP000646911">
    <property type="component" value="Unassembled WGS sequence"/>
</dbReference>
<evidence type="ECO:0000256" key="2">
    <source>
        <dbReference type="SAM" id="MobiDB-lite"/>
    </source>
</evidence>
<comment type="caution">
    <text evidence="5">The sequence shown here is derived from an EMBL/GenBank/DDBJ whole genome shotgun (WGS) entry which is preliminary data.</text>
</comment>
<protein>
    <recommendedName>
        <fullName evidence="1">LPS-assembly protein LptD</fullName>
    </recommendedName>
</protein>
<evidence type="ECO:0000313" key="6">
    <source>
        <dbReference type="Proteomes" id="UP000646911"/>
    </source>
</evidence>
<gene>
    <name evidence="1" type="primary">lptD</name>
    <name evidence="5" type="ORF">H8L47_05565</name>
</gene>
<evidence type="ECO:0000259" key="4">
    <source>
        <dbReference type="Pfam" id="PF04453"/>
    </source>
</evidence>
<organism evidence="5 6">
    <name type="scientific">Undibacterium umbellatum</name>
    <dbReference type="NCBI Taxonomy" id="2762300"/>
    <lineage>
        <taxon>Bacteria</taxon>
        <taxon>Pseudomonadati</taxon>
        <taxon>Pseudomonadota</taxon>
        <taxon>Betaproteobacteria</taxon>
        <taxon>Burkholderiales</taxon>
        <taxon>Oxalobacteraceae</taxon>
        <taxon>Undibacterium</taxon>
    </lineage>
</organism>
<dbReference type="InterPro" id="IPR050218">
    <property type="entry name" value="LptD"/>
</dbReference>
<sequence length="777" mass="87152">MRRKPVLSHSPLLFPTIPAILVSVLVPAYFSQAMAQTVTSDAPDDNQVQTQLKQLPDDKSTQEPKEGKEAKEAALSQKQLEKLSEKQKQDDKNAPVTITAEKFTGRPERYIKFEHNVEVVKGGTRINADEATYRNLEDEVDASGKIRMQRYGDCYTGDALRMQLDASAGYVSNPVYKLLRNNAQGHAARIDFQDEERSIITRGTYSTCEGLNPDWYLESDTLNLDTGLDRGVAGKSVLYFKGVPILATPSLTFPLSGARHSGFLPPILGASSKGGPELTLPYYFNIAPNRDLTVYPKMIARRGLQLGLEGRYLGETYSGETSVEGLWNDRVSNSNRYAVASIHQQQLLPQMVLSWNINSASDDDYPADFSRTITKTAQRLLLREASLTYYGSFWNLGLRTSNYQVLQDLAAPIARPYDRLPQLQLHAEQHDVGGVDWSLDSILTRFWHPTLVRGDRMVFNPQVSLPLVQAGAFVIPKVSLHATNYHLVNPGPGKETDFHRVVPTFSVDSGLVFERKTTMFNKELTQTLEPRLFYVNTPYRDQSRMPNFDSAVADFNFAQIFSENRFTGQDRIGDSNQITAALISRFIEGNGDESLKLAIGQRFYFNTQKVTLDNTASNSRSDLLLAATGKLSSTLSGEMALQLSQTDRQSVRANYGIHWQPAPKKVLNLEYRYQRNSLEQIDVSAQWPMADRWYMVGRSNYSMMDKKMVDGLLGFEYKADCWSLRFLAQRFATTSISNTSGFSVQLELNGLARLGFGANPLDALRKNISGYQSGNER</sequence>
<keyword evidence="1" id="KW-0998">Cell outer membrane</keyword>
<dbReference type="InterPro" id="IPR020889">
    <property type="entry name" value="LipoPS_assembly_LptD"/>
</dbReference>
<name>A0ABR6Z5H1_9BURK</name>
<comment type="subunit">
    <text evidence="1">Component of the lipopolysaccharide transport and assembly complex. Interacts with LptE and LptA.</text>
</comment>
<reference evidence="5 6" key="1">
    <citation type="submission" date="2020-08" db="EMBL/GenBank/DDBJ databases">
        <title>Novel species isolated from subtropical streams in China.</title>
        <authorList>
            <person name="Lu H."/>
        </authorList>
    </citation>
    <scope>NUCLEOTIDE SEQUENCE [LARGE SCALE GENOMIC DNA]</scope>
    <source>
        <strain evidence="5 6">NL8W</strain>
    </source>
</reference>
<keyword evidence="1 3" id="KW-0472">Membrane</keyword>
<dbReference type="EMBL" id="JACOFX010000002">
    <property type="protein sequence ID" value="MBC3907023.1"/>
    <property type="molecule type" value="Genomic_DNA"/>
</dbReference>
<keyword evidence="3" id="KW-0812">Transmembrane</keyword>
<evidence type="ECO:0000256" key="1">
    <source>
        <dbReference type="HAMAP-Rule" id="MF_01411"/>
    </source>
</evidence>
<feature type="region of interest" description="Disordered" evidence="2">
    <location>
        <begin position="53"/>
        <end position="77"/>
    </location>
</feature>
<keyword evidence="6" id="KW-1185">Reference proteome</keyword>
<dbReference type="PANTHER" id="PTHR30189:SF1">
    <property type="entry name" value="LPS-ASSEMBLY PROTEIN LPTD"/>
    <property type="match status" value="1"/>
</dbReference>
<accession>A0ABR6Z5H1</accession>
<comment type="caution">
    <text evidence="1">Lacks conserved residue(s) required for the propagation of feature annotation.</text>
</comment>
<dbReference type="HAMAP" id="MF_01411">
    <property type="entry name" value="LPS_assembly_LptD"/>
    <property type="match status" value="1"/>
</dbReference>
<dbReference type="PANTHER" id="PTHR30189">
    <property type="entry name" value="LPS-ASSEMBLY PROTEIN"/>
    <property type="match status" value="1"/>
</dbReference>
<evidence type="ECO:0000256" key="3">
    <source>
        <dbReference type="SAM" id="Phobius"/>
    </source>
</evidence>
<dbReference type="Gene3D" id="2.60.450.10">
    <property type="entry name" value="Lipopolysaccharide (LPS) transport protein A like domain"/>
    <property type="match status" value="1"/>
</dbReference>
<comment type="subcellular location">
    <subcellularLocation>
        <location evidence="1">Cell outer membrane</location>
    </subcellularLocation>
</comment>
<proteinExistence type="inferred from homology"/>
<keyword evidence="3" id="KW-1133">Transmembrane helix</keyword>
<keyword evidence="1" id="KW-0732">Signal</keyword>
<dbReference type="Pfam" id="PF04453">
    <property type="entry name" value="LptD"/>
    <property type="match status" value="1"/>
</dbReference>
<feature type="compositionally biased region" description="Basic and acidic residues" evidence="2">
    <location>
        <begin position="55"/>
        <end position="72"/>
    </location>
</feature>